<feature type="signal peptide" evidence="2">
    <location>
        <begin position="1"/>
        <end position="22"/>
    </location>
</feature>
<accession>A0AAN0MFE1</accession>
<reference evidence="4 5" key="2">
    <citation type="submission" date="2024-08" db="EMBL/GenBank/DDBJ databases">
        <title>Phylogenomic analyses of a clade within the roseobacter group suggest taxonomic reassignments of species of the genera Aestuariivita, Citreicella, Loktanella, Nautella, Pelagibaca, Ruegeria, Thalassobius, Thiobacimonas and Tropicibacter, and the proposal o.</title>
        <authorList>
            <person name="Jeon C.O."/>
        </authorList>
    </citation>
    <scope>NUCLEOTIDE SEQUENCE [LARGE SCALE GENOMIC DNA]</scope>
    <source>
        <strain evidence="4 5">SS1-5</strain>
    </source>
</reference>
<keyword evidence="5" id="KW-1185">Reference proteome</keyword>
<dbReference type="GO" id="GO:0016209">
    <property type="term" value="F:antioxidant activity"/>
    <property type="evidence" value="ECO:0007669"/>
    <property type="project" value="InterPro"/>
</dbReference>
<dbReference type="PANTHER" id="PTHR42852">
    <property type="entry name" value="THIOL:DISULFIDE INTERCHANGE PROTEIN DSBE"/>
    <property type="match status" value="1"/>
</dbReference>
<dbReference type="PROSITE" id="PS51352">
    <property type="entry name" value="THIOREDOXIN_2"/>
    <property type="match status" value="1"/>
</dbReference>
<dbReference type="KEGG" id="yrh:AABB31_07885"/>
<keyword evidence="1" id="KW-0676">Redox-active center</keyword>
<dbReference type="InterPro" id="IPR017937">
    <property type="entry name" value="Thioredoxin_CS"/>
</dbReference>
<dbReference type="InterPro" id="IPR036249">
    <property type="entry name" value="Thioredoxin-like_sf"/>
</dbReference>
<gene>
    <name evidence="4" type="ORF">AABB31_07885</name>
</gene>
<dbReference type="InterPro" id="IPR000866">
    <property type="entry name" value="AhpC/TSA"/>
</dbReference>
<dbReference type="Pfam" id="PF00578">
    <property type="entry name" value="AhpC-TSA"/>
    <property type="match status" value="1"/>
</dbReference>
<dbReference type="InterPro" id="IPR050553">
    <property type="entry name" value="Thioredoxin_ResA/DsbE_sf"/>
</dbReference>
<dbReference type="SUPFAM" id="SSF52833">
    <property type="entry name" value="Thioredoxin-like"/>
    <property type="match status" value="1"/>
</dbReference>
<reference evidence="5" key="1">
    <citation type="submission" date="2024-04" db="EMBL/GenBank/DDBJ databases">
        <title>Phylogenomic analyses of a clade within the roseobacter group suggest taxonomic reassignments of species of the genera Aestuariivita, Citreicella, Loktanella, Nautella, Pelagibaca, Ruegeria, Thalassobius, Thiobacimonas and Tropicibacter, and the proposal o.</title>
        <authorList>
            <person name="Jeon C.O."/>
        </authorList>
    </citation>
    <scope>NUCLEOTIDE SEQUENCE [LARGE SCALE GENOMIC DNA]</scope>
    <source>
        <strain evidence="5">SS1-5</strain>
    </source>
</reference>
<protein>
    <submittedName>
        <fullName evidence="4">TlpA disulfide reductase family protein</fullName>
    </submittedName>
</protein>
<proteinExistence type="predicted"/>
<evidence type="ECO:0000259" key="3">
    <source>
        <dbReference type="PROSITE" id="PS51352"/>
    </source>
</evidence>
<dbReference type="PANTHER" id="PTHR42852:SF18">
    <property type="entry name" value="CHROMOSOME UNDETERMINED SCAFFOLD_47, WHOLE GENOME SHOTGUN SEQUENCE"/>
    <property type="match status" value="1"/>
</dbReference>
<dbReference type="CDD" id="cd02966">
    <property type="entry name" value="TlpA_like_family"/>
    <property type="match status" value="1"/>
</dbReference>
<dbReference type="Proteomes" id="UP001470809">
    <property type="component" value="Chromosome"/>
</dbReference>
<dbReference type="Gene3D" id="3.40.30.10">
    <property type="entry name" value="Glutaredoxin"/>
    <property type="match status" value="1"/>
</dbReference>
<dbReference type="InterPro" id="IPR013766">
    <property type="entry name" value="Thioredoxin_domain"/>
</dbReference>
<evidence type="ECO:0000313" key="5">
    <source>
        <dbReference type="Proteomes" id="UP001470809"/>
    </source>
</evidence>
<dbReference type="AlphaFoldDB" id="A0AAN0MFE1"/>
<organism evidence="4 5">
    <name type="scientific">Yoonia rhodophyticola</name>
    <dbReference type="NCBI Taxonomy" id="3137370"/>
    <lineage>
        <taxon>Bacteria</taxon>
        <taxon>Pseudomonadati</taxon>
        <taxon>Pseudomonadota</taxon>
        <taxon>Alphaproteobacteria</taxon>
        <taxon>Rhodobacterales</taxon>
        <taxon>Paracoccaceae</taxon>
        <taxon>Yoonia</taxon>
    </lineage>
</organism>
<dbReference type="PROSITE" id="PS00194">
    <property type="entry name" value="THIOREDOXIN_1"/>
    <property type="match status" value="1"/>
</dbReference>
<dbReference type="RefSeq" id="WP_342078074.1">
    <property type="nucleotide sequence ID" value="NZ_CP151767.2"/>
</dbReference>
<evidence type="ECO:0000256" key="2">
    <source>
        <dbReference type="SAM" id="SignalP"/>
    </source>
</evidence>
<keyword evidence="2" id="KW-0732">Signal</keyword>
<dbReference type="EMBL" id="CP151767">
    <property type="protein sequence ID" value="WZU68783.1"/>
    <property type="molecule type" value="Genomic_DNA"/>
</dbReference>
<dbReference type="GO" id="GO:0015036">
    <property type="term" value="F:disulfide oxidoreductase activity"/>
    <property type="evidence" value="ECO:0007669"/>
    <property type="project" value="UniProtKB-ARBA"/>
</dbReference>
<feature type="chain" id="PRO_5043014527" evidence="2">
    <location>
        <begin position="23"/>
        <end position="184"/>
    </location>
</feature>
<feature type="domain" description="Thioredoxin" evidence="3">
    <location>
        <begin position="37"/>
        <end position="184"/>
    </location>
</feature>
<name>A0AAN0MFE1_9RHOB</name>
<evidence type="ECO:0000256" key="1">
    <source>
        <dbReference type="ARBA" id="ARBA00023284"/>
    </source>
</evidence>
<evidence type="ECO:0000313" key="4">
    <source>
        <dbReference type="EMBL" id="WZU68783.1"/>
    </source>
</evidence>
<sequence length="184" mass="19939">MRKLKSALLYTALAVVANMGSAQDIAALREGDMRKLAVHSTPIAPVDTPFVSETGEDMTLAAYEGQYVVLNFWATWCAPCRKEMPHLSELQAELGSDKMSVVTVATGRNPVPAMQRFFAEIGVDNLPLHTDARQTLARNMGVLGLPVTIILDPQGQEIARLQGDADWASDSAKAIMRALVETLS</sequence>